<evidence type="ECO:0000259" key="2">
    <source>
        <dbReference type="Pfam" id="PF14332"/>
    </source>
</evidence>
<feature type="compositionally biased region" description="Pro residues" evidence="1">
    <location>
        <begin position="184"/>
        <end position="204"/>
    </location>
</feature>
<dbReference type="AlphaFoldDB" id="A0A1F5R444"/>
<dbReference type="Proteomes" id="UP000177230">
    <property type="component" value="Unassembled WGS sequence"/>
</dbReference>
<protein>
    <recommendedName>
        <fullName evidence="2">PatA-like N-terminal domain-containing protein</fullName>
    </recommendedName>
</protein>
<accession>A0A1F5R444</accession>
<proteinExistence type="predicted"/>
<dbReference type="EMBL" id="MFFM01000046">
    <property type="protein sequence ID" value="OGF08793.1"/>
    <property type="molecule type" value="Genomic_DNA"/>
</dbReference>
<name>A0A1F5R444_9BACT</name>
<dbReference type="PANTHER" id="PTHR36304">
    <property type="entry name" value="DOMAIN GTPASE-ACTIVATING PROTEIN, PUTATIVE-RELATED-RELATED"/>
    <property type="match status" value="1"/>
</dbReference>
<comment type="caution">
    <text evidence="3">The sequence shown here is derived from an EMBL/GenBank/DDBJ whole genome shotgun (WGS) entry which is preliminary data.</text>
</comment>
<dbReference type="PANTHER" id="PTHR36304:SF4">
    <property type="entry name" value="DUF4388 DOMAIN-CONTAINING PROTEIN"/>
    <property type="match status" value="1"/>
</dbReference>
<feature type="compositionally biased region" description="Basic and acidic residues" evidence="1">
    <location>
        <begin position="205"/>
        <end position="216"/>
    </location>
</feature>
<evidence type="ECO:0000313" key="3">
    <source>
        <dbReference type="EMBL" id="OGF08793.1"/>
    </source>
</evidence>
<reference evidence="3 4" key="1">
    <citation type="journal article" date="2016" name="Nat. Commun.">
        <title>Thousands of microbial genomes shed light on interconnected biogeochemical processes in an aquifer system.</title>
        <authorList>
            <person name="Anantharaman K."/>
            <person name="Brown C.T."/>
            <person name="Hug L.A."/>
            <person name="Sharon I."/>
            <person name="Castelle C.J."/>
            <person name="Probst A.J."/>
            <person name="Thomas B.C."/>
            <person name="Singh A."/>
            <person name="Wilkins M.J."/>
            <person name="Karaoz U."/>
            <person name="Brodie E.L."/>
            <person name="Williams K.H."/>
            <person name="Hubbard S.S."/>
            <person name="Banfield J.F."/>
        </authorList>
    </citation>
    <scope>NUCLEOTIDE SEQUENCE [LARGE SCALE GENOMIC DNA]</scope>
</reference>
<sequence length="226" mass="24709">MGLEGNLQDFDLSDILQLIQMGKKTGALEVEAGKDAGSIFFNEGAAVHALATDIRGDEAVNRILRWRHGSFAFKPDVTTDQHSIKAPLQHLVLEAARQIDEWQDIQKLLPSLDLVLAIEENPAAGTEDIKLEPAEWRVLALVDGSRNIEQMIRESHMGDFETCKVLYGLVSSGLLKQVAKPKPVEPPPPVKPSPPVAAKPQPKPEPPKPPEPEKKGMLGGLFGKKK</sequence>
<evidence type="ECO:0000256" key="1">
    <source>
        <dbReference type="SAM" id="MobiDB-lite"/>
    </source>
</evidence>
<feature type="domain" description="PatA-like N-terminal" evidence="2">
    <location>
        <begin position="4"/>
        <end position="103"/>
    </location>
</feature>
<feature type="region of interest" description="Disordered" evidence="1">
    <location>
        <begin position="179"/>
        <end position="226"/>
    </location>
</feature>
<organism evidence="3 4">
    <name type="scientific">Candidatus Edwardsbacteria bacterium GWF2_54_11</name>
    <dbReference type="NCBI Taxonomy" id="1817851"/>
    <lineage>
        <taxon>Bacteria</taxon>
        <taxon>Candidatus Edwardsiibacteriota</taxon>
    </lineage>
</organism>
<dbReference type="InterPro" id="IPR025497">
    <property type="entry name" value="PatA-like_N"/>
</dbReference>
<dbReference type="Pfam" id="PF14332">
    <property type="entry name" value="DUF4388"/>
    <property type="match status" value="1"/>
</dbReference>
<gene>
    <name evidence="3" type="ORF">A2024_00750</name>
</gene>
<evidence type="ECO:0000313" key="4">
    <source>
        <dbReference type="Proteomes" id="UP000177230"/>
    </source>
</evidence>
<feature type="compositionally biased region" description="Gly residues" evidence="1">
    <location>
        <begin position="217"/>
        <end position="226"/>
    </location>
</feature>